<keyword evidence="2" id="KW-1185">Reference proteome</keyword>
<organism evidence="1 2">
    <name type="scientific">Prauserella shujinwangii</name>
    <dbReference type="NCBI Taxonomy" id="1453103"/>
    <lineage>
        <taxon>Bacteria</taxon>
        <taxon>Bacillati</taxon>
        <taxon>Actinomycetota</taxon>
        <taxon>Actinomycetes</taxon>
        <taxon>Pseudonocardiales</taxon>
        <taxon>Pseudonocardiaceae</taxon>
        <taxon>Prauserella</taxon>
    </lineage>
</organism>
<dbReference type="AlphaFoldDB" id="A0A2T0LL10"/>
<proteinExistence type="predicted"/>
<gene>
    <name evidence="1" type="ORF">B0I33_11433</name>
</gene>
<accession>A0A2T0LL10</accession>
<comment type="caution">
    <text evidence="1">The sequence shown here is derived from an EMBL/GenBank/DDBJ whole genome shotgun (WGS) entry which is preliminary data.</text>
</comment>
<sequence length="80" mass="8809">MTTHQVRFLGGPLDGRVQPLGGEPVCGSILRHVHLHEGPKIETYYQLGYTDVTGWTYRLYGRPAPEEIAGTASADEVGER</sequence>
<name>A0A2T0LL10_9PSEU</name>
<evidence type="ECO:0000313" key="1">
    <source>
        <dbReference type="EMBL" id="PRX43574.1"/>
    </source>
</evidence>
<dbReference type="OrthoDB" id="5192770at2"/>
<dbReference type="EMBL" id="PVNH01000014">
    <property type="protein sequence ID" value="PRX43574.1"/>
    <property type="molecule type" value="Genomic_DNA"/>
</dbReference>
<evidence type="ECO:0000313" key="2">
    <source>
        <dbReference type="Proteomes" id="UP000238362"/>
    </source>
</evidence>
<reference evidence="1 2" key="1">
    <citation type="submission" date="2018-03" db="EMBL/GenBank/DDBJ databases">
        <title>Genomic Encyclopedia of Type Strains, Phase III (KMG-III): the genomes of soil and plant-associated and newly described type strains.</title>
        <authorList>
            <person name="Whitman W."/>
        </authorList>
    </citation>
    <scope>NUCLEOTIDE SEQUENCE [LARGE SCALE GENOMIC DNA]</scope>
    <source>
        <strain evidence="1 2">CGMCC 4.7125</strain>
    </source>
</reference>
<dbReference type="RefSeq" id="WP_106182345.1">
    <property type="nucleotide sequence ID" value="NZ_PVNH01000014.1"/>
</dbReference>
<dbReference type="Proteomes" id="UP000238362">
    <property type="component" value="Unassembled WGS sequence"/>
</dbReference>
<protein>
    <submittedName>
        <fullName evidence="1">Uncharacterized protein</fullName>
    </submittedName>
</protein>